<dbReference type="InterPro" id="IPR046960">
    <property type="entry name" value="PPR_At4g14850-like_plant"/>
</dbReference>
<dbReference type="FunFam" id="1.25.40.10:FF:000090">
    <property type="entry name" value="Pentatricopeptide repeat-containing protein, chloroplastic"/>
    <property type="match status" value="1"/>
</dbReference>
<gene>
    <name evidence="4" type="ORF">SLEP1_g12262</name>
</gene>
<dbReference type="InterPro" id="IPR011990">
    <property type="entry name" value="TPR-like_helical_dom_sf"/>
</dbReference>
<accession>A0AAV5INC8</accession>
<dbReference type="EMBL" id="BPVZ01000014">
    <property type="protein sequence ID" value="GKU99407.1"/>
    <property type="molecule type" value="Genomic_DNA"/>
</dbReference>
<keyword evidence="1" id="KW-0677">Repeat</keyword>
<evidence type="ECO:0000256" key="3">
    <source>
        <dbReference type="PROSITE-ProRule" id="PRU00708"/>
    </source>
</evidence>
<dbReference type="NCBIfam" id="TIGR00756">
    <property type="entry name" value="PPR"/>
    <property type="match status" value="5"/>
</dbReference>
<comment type="caution">
    <text evidence="4">The sequence shown here is derived from an EMBL/GenBank/DDBJ whole genome shotgun (WGS) entry which is preliminary data.</text>
</comment>
<dbReference type="PROSITE" id="PS51375">
    <property type="entry name" value="PPR"/>
    <property type="match status" value="6"/>
</dbReference>
<keyword evidence="5" id="KW-1185">Reference proteome</keyword>
<dbReference type="PANTHER" id="PTHR47926">
    <property type="entry name" value="PENTATRICOPEPTIDE REPEAT-CONTAINING PROTEIN"/>
    <property type="match status" value="1"/>
</dbReference>
<dbReference type="Pfam" id="PF01535">
    <property type="entry name" value="PPR"/>
    <property type="match status" value="3"/>
</dbReference>
<reference evidence="4 5" key="1">
    <citation type="journal article" date="2021" name="Commun. Biol.">
        <title>The genome of Shorea leprosula (Dipterocarpaceae) highlights the ecological relevance of drought in aseasonal tropical rainforests.</title>
        <authorList>
            <person name="Ng K.K.S."/>
            <person name="Kobayashi M.J."/>
            <person name="Fawcett J.A."/>
            <person name="Hatakeyama M."/>
            <person name="Paape T."/>
            <person name="Ng C.H."/>
            <person name="Ang C.C."/>
            <person name="Tnah L.H."/>
            <person name="Lee C.T."/>
            <person name="Nishiyama T."/>
            <person name="Sese J."/>
            <person name="O'Brien M.J."/>
            <person name="Copetti D."/>
            <person name="Mohd Noor M.I."/>
            <person name="Ong R.C."/>
            <person name="Putra M."/>
            <person name="Sireger I.Z."/>
            <person name="Indrioko S."/>
            <person name="Kosugi Y."/>
            <person name="Izuno A."/>
            <person name="Isagi Y."/>
            <person name="Lee S.L."/>
            <person name="Shimizu K.K."/>
        </authorList>
    </citation>
    <scope>NUCLEOTIDE SEQUENCE [LARGE SCALE GENOMIC DNA]</scope>
    <source>
        <strain evidence="4">214</strain>
    </source>
</reference>
<comment type="similarity">
    <text evidence="2">Belongs to the PPR family. PCMP-E subfamily.</text>
</comment>
<dbReference type="InterPro" id="IPR002885">
    <property type="entry name" value="PPR_rpt"/>
</dbReference>
<dbReference type="GO" id="GO:0003723">
    <property type="term" value="F:RNA binding"/>
    <property type="evidence" value="ECO:0007669"/>
    <property type="project" value="InterPro"/>
</dbReference>
<sequence>MKQQIPKLVANGLYKEALSLYTHHHSAALPPHKFTFPPLLKACAKLQSPIHGQMLHCNLIKAGFLFDVYTATALTDMYMKLHRIDEALKVFVEMPERNMASINAMISGFLRNGHCSEALRVFNEMGSGSFRPNSVTLAILLSSCENVEQGRQMHCWAIKLGVKMDTYVATSLVTMYSSYEELVFATKVFGEMPDKRVVSYNAFVSGLLKNGVPRLVLDVFKDMMKSSFEEPNSVTLISVISACTSLLYLQFGRQVHGFVKKTEMQYDTKVGTGLVDMYSKCGCWHWAYDIFKELNCSRNLITWNSLISGMMLNGQSETAVRLFELLGSEGLEPDSTTWNSIISGFSHLGLAVDALKWFERMQSMGRKPTLKCITSLLPACSVLSALKQGKEIHGHAIRIGISNDEFIATALIDTYMKCGYFSSARRIFDQFEIKPEDPAFWNAMISGYGKNGEYESAFEIFNLMQDEKVNPSSATFTSVLSMCSHTGQVDRGWQVFQMIGKDHNSSPTPEQFGCMIDLLSRSGRLYEARELIQEMPDPPNSVFSSLLGACRSDLNSELGEEMAVKLSELEPENPSPLVILSNIYAGLERWRDVERIRQMISDRGLKKLPGLSSARNR</sequence>
<feature type="repeat" description="PPR" evidence="3">
    <location>
        <begin position="437"/>
        <end position="471"/>
    </location>
</feature>
<evidence type="ECO:0008006" key="6">
    <source>
        <dbReference type="Google" id="ProtNLM"/>
    </source>
</evidence>
<name>A0AAV5INC8_9ROSI</name>
<dbReference type="Pfam" id="PF20431">
    <property type="entry name" value="E_motif"/>
    <property type="match status" value="1"/>
</dbReference>
<feature type="repeat" description="PPR" evidence="3">
    <location>
        <begin position="334"/>
        <end position="368"/>
    </location>
</feature>
<evidence type="ECO:0000256" key="1">
    <source>
        <dbReference type="ARBA" id="ARBA00022737"/>
    </source>
</evidence>
<feature type="repeat" description="PPR" evidence="3">
    <location>
        <begin position="196"/>
        <end position="230"/>
    </location>
</feature>
<dbReference type="FunFam" id="1.25.40.10:FF:000344">
    <property type="entry name" value="Pentatricopeptide repeat-containing protein"/>
    <property type="match status" value="1"/>
</dbReference>
<organism evidence="4 5">
    <name type="scientific">Rubroshorea leprosula</name>
    <dbReference type="NCBI Taxonomy" id="152421"/>
    <lineage>
        <taxon>Eukaryota</taxon>
        <taxon>Viridiplantae</taxon>
        <taxon>Streptophyta</taxon>
        <taxon>Embryophyta</taxon>
        <taxon>Tracheophyta</taxon>
        <taxon>Spermatophyta</taxon>
        <taxon>Magnoliopsida</taxon>
        <taxon>eudicotyledons</taxon>
        <taxon>Gunneridae</taxon>
        <taxon>Pentapetalae</taxon>
        <taxon>rosids</taxon>
        <taxon>malvids</taxon>
        <taxon>Malvales</taxon>
        <taxon>Dipterocarpaceae</taxon>
        <taxon>Rubroshorea</taxon>
    </lineage>
</organism>
<evidence type="ECO:0000313" key="4">
    <source>
        <dbReference type="EMBL" id="GKU99407.1"/>
    </source>
</evidence>
<protein>
    <recommendedName>
        <fullName evidence="6">Pentatricopeptide repeat-containing protein</fullName>
    </recommendedName>
</protein>
<dbReference type="GO" id="GO:0009451">
    <property type="term" value="P:RNA modification"/>
    <property type="evidence" value="ECO:0007669"/>
    <property type="project" value="InterPro"/>
</dbReference>
<dbReference type="Gene3D" id="1.25.40.10">
    <property type="entry name" value="Tetratricopeptide repeat domain"/>
    <property type="match status" value="4"/>
</dbReference>
<dbReference type="PANTHER" id="PTHR47926:SF424">
    <property type="entry name" value="PENTACOTRIPEPTIDE-REPEAT REGION OF PRORP DOMAIN-CONTAINING PROTEIN"/>
    <property type="match status" value="1"/>
</dbReference>
<dbReference type="Pfam" id="PF13041">
    <property type="entry name" value="PPR_2"/>
    <property type="match status" value="4"/>
</dbReference>
<feature type="repeat" description="PPR" evidence="3">
    <location>
        <begin position="299"/>
        <end position="333"/>
    </location>
</feature>
<evidence type="ECO:0000313" key="5">
    <source>
        <dbReference type="Proteomes" id="UP001054252"/>
    </source>
</evidence>
<dbReference type="FunFam" id="1.25.40.10:FF:001175">
    <property type="entry name" value="Pentatricopeptide repeat-containing protein At1g19720"/>
    <property type="match status" value="1"/>
</dbReference>
<dbReference type="InterPro" id="IPR046848">
    <property type="entry name" value="E_motif"/>
</dbReference>
<feature type="repeat" description="PPR" evidence="3">
    <location>
        <begin position="98"/>
        <end position="132"/>
    </location>
</feature>
<dbReference type="FunFam" id="1.25.40.10:FF:000196">
    <property type="entry name" value="Pentatricopeptide repeat-containing protein At4g14850"/>
    <property type="match status" value="1"/>
</dbReference>
<evidence type="ECO:0000256" key="2">
    <source>
        <dbReference type="ARBA" id="ARBA00061659"/>
    </source>
</evidence>
<dbReference type="AlphaFoldDB" id="A0AAV5INC8"/>
<proteinExistence type="inferred from homology"/>
<feature type="repeat" description="PPR" evidence="3">
    <location>
        <begin position="67"/>
        <end position="97"/>
    </location>
</feature>
<dbReference type="Proteomes" id="UP001054252">
    <property type="component" value="Unassembled WGS sequence"/>
</dbReference>